<evidence type="ECO:0000259" key="5">
    <source>
        <dbReference type="Pfam" id="PF08609"/>
    </source>
</evidence>
<sequence length="301" mass="33721">MDKLLKWSIANQTGDAAAKEKAGTPDPELLAQLFGNQADEPTLMKQNLSVILHPEADLDNKLTAFDNFEMLIENLDNANNIQNMGMWGSLLDILDEEESQLVSFACSVIGTAAQNNKDSQDSFLKNAETDEKSENKMGKLIEFASGLSKGQDKQVQLKALYALSNVIRHNEDAYKMFDELNGWGIISGNLKNENDNKLKLRTLSLLNALLSTNVDQEKLTKIHDSKAVKSLLNLIDLKEEDENLNISCIDMSLNLLVTLIRNKYQFDDIEMELIMNDVKSLQNVKDQINEDDLQVLKSVVS</sequence>
<dbReference type="OrthoDB" id="10250458at2759"/>
<feature type="domain" description="Nucleotide exchange factor Fes1" evidence="5">
    <location>
        <begin position="1"/>
        <end position="81"/>
    </location>
</feature>
<dbReference type="Gene3D" id="1.25.10.10">
    <property type="entry name" value="Leucine-rich Repeat Variant"/>
    <property type="match status" value="1"/>
</dbReference>
<evidence type="ECO:0000256" key="1">
    <source>
        <dbReference type="ARBA" id="ARBA00011045"/>
    </source>
</evidence>
<dbReference type="PANTHER" id="PTHR19316">
    <property type="entry name" value="PROTEIN FOLDING REGULATOR"/>
    <property type="match status" value="1"/>
</dbReference>
<evidence type="ECO:0000313" key="7">
    <source>
        <dbReference type="Proteomes" id="UP000094801"/>
    </source>
</evidence>
<protein>
    <recommendedName>
        <fullName evidence="3">Hsp70 nucleotide exchange factor FES1</fullName>
    </recommendedName>
    <alternativeName>
        <fullName evidence="2">Hsp70 nucleotide exchange factor fes1</fullName>
    </alternativeName>
</protein>
<gene>
    <name evidence="6" type="ORF">CANARDRAFT_27558</name>
</gene>
<dbReference type="Proteomes" id="UP000094801">
    <property type="component" value="Unassembled WGS sequence"/>
</dbReference>
<dbReference type="GO" id="GO:0000774">
    <property type="term" value="F:adenyl-nucleotide exchange factor activity"/>
    <property type="evidence" value="ECO:0007669"/>
    <property type="project" value="TreeGrafter"/>
</dbReference>
<accession>A0A1E4T3K2</accession>
<dbReference type="SUPFAM" id="SSF48371">
    <property type="entry name" value="ARM repeat"/>
    <property type="match status" value="1"/>
</dbReference>
<dbReference type="AlphaFoldDB" id="A0A1E4T3K2"/>
<evidence type="ECO:0000313" key="6">
    <source>
        <dbReference type="EMBL" id="ODV86327.1"/>
    </source>
</evidence>
<reference evidence="7" key="1">
    <citation type="submission" date="2016-04" db="EMBL/GenBank/DDBJ databases">
        <title>Comparative genomics of biotechnologically important yeasts.</title>
        <authorList>
            <consortium name="DOE Joint Genome Institute"/>
            <person name="Riley R."/>
            <person name="Haridas S."/>
            <person name="Wolfe K.H."/>
            <person name="Lopes M.R."/>
            <person name="Hittinger C.T."/>
            <person name="Goker M."/>
            <person name="Salamov A."/>
            <person name="Wisecaver J."/>
            <person name="Long T.M."/>
            <person name="Aerts A.L."/>
            <person name="Barry K."/>
            <person name="Choi C."/>
            <person name="Clum A."/>
            <person name="Coughlan A.Y."/>
            <person name="Deshpande S."/>
            <person name="Douglass A.P."/>
            <person name="Hanson S.J."/>
            <person name="Klenk H.-P."/>
            <person name="Labutti K."/>
            <person name="Lapidus A."/>
            <person name="Lindquist E."/>
            <person name="Lipzen A."/>
            <person name="Meier-Kolthoff J.P."/>
            <person name="Ohm R.A."/>
            <person name="Otillar R.P."/>
            <person name="Pangilinan J."/>
            <person name="Peng Y."/>
            <person name="Rokas A."/>
            <person name="Rosa C.A."/>
            <person name="Scheuner C."/>
            <person name="Sibirny A.A."/>
            <person name="Slot J.C."/>
            <person name="Stielow J.B."/>
            <person name="Sun H."/>
            <person name="Kurtzman C.P."/>
            <person name="Blackwell M."/>
            <person name="Grigoriev I.V."/>
            <person name="Jeffries T.W."/>
        </authorList>
    </citation>
    <scope>NUCLEOTIDE SEQUENCE [LARGE SCALE GENOMIC DNA]</scope>
    <source>
        <strain evidence="7">NRRL YB-2248</strain>
    </source>
</reference>
<keyword evidence="4" id="KW-0677">Repeat</keyword>
<dbReference type="GO" id="GO:0005783">
    <property type="term" value="C:endoplasmic reticulum"/>
    <property type="evidence" value="ECO:0007669"/>
    <property type="project" value="TreeGrafter"/>
</dbReference>
<dbReference type="InterPro" id="IPR011989">
    <property type="entry name" value="ARM-like"/>
</dbReference>
<dbReference type="InterPro" id="IPR050693">
    <property type="entry name" value="Hsp70_NEF-Inhibitors"/>
</dbReference>
<evidence type="ECO:0000256" key="4">
    <source>
        <dbReference type="ARBA" id="ARBA00022737"/>
    </source>
</evidence>
<dbReference type="InterPro" id="IPR016024">
    <property type="entry name" value="ARM-type_fold"/>
</dbReference>
<organism evidence="6 7">
    <name type="scientific">[Candida] arabinofermentans NRRL YB-2248</name>
    <dbReference type="NCBI Taxonomy" id="983967"/>
    <lineage>
        <taxon>Eukaryota</taxon>
        <taxon>Fungi</taxon>
        <taxon>Dikarya</taxon>
        <taxon>Ascomycota</taxon>
        <taxon>Saccharomycotina</taxon>
        <taxon>Pichiomycetes</taxon>
        <taxon>Pichiales</taxon>
        <taxon>Pichiaceae</taxon>
        <taxon>Ogataea</taxon>
        <taxon>Ogataea/Candida clade</taxon>
    </lineage>
</organism>
<dbReference type="PANTHER" id="PTHR19316:SF18">
    <property type="entry name" value="HSP70-BINDING PROTEIN 1"/>
    <property type="match status" value="1"/>
</dbReference>
<evidence type="ECO:0000256" key="2">
    <source>
        <dbReference type="ARBA" id="ARBA00015214"/>
    </source>
</evidence>
<dbReference type="EMBL" id="KV453850">
    <property type="protein sequence ID" value="ODV86327.1"/>
    <property type="molecule type" value="Genomic_DNA"/>
</dbReference>
<name>A0A1E4T3K2_9ASCO</name>
<proteinExistence type="inferred from homology"/>
<dbReference type="Pfam" id="PF08609">
    <property type="entry name" value="Fes1"/>
    <property type="match status" value="1"/>
</dbReference>
<evidence type="ECO:0000256" key="3">
    <source>
        <dbReference type="ARBA" id="ARBA00020719"/>
    </source>
</evidence>
<dbReference type="STRING" id="983967.A0A1E4T3K2"/>
<dbReference type="InterPro" id="IPR013918">
    <property type="entry name" value="Nucleotide_exch_fac_Fes1"/>
</dbReference>
<keyword evidence="7" id="KW-1185">Reference proteome</keyword>
<comment type="similarity">
    <text evidence="1">Belongs to the FES1 family.</text>
</comment>